<keyword evidence="5" id="KW-0186">Copper</keyword>
<accession>A0A3N4JHY0</accession>
<evidence type="ECO:0000256" key="2">
    <source>
        <dbReference type="ARBA" id="ARBA00004613"/>
    </source>
</evidence>
<evidence type="ECO:0000256" key="6">
    <source>
        <dbReference type="ARBA" id="ARBA00023157"/>
    </source>
</evidence>
<dbReference type="PANTHER" id="PTHR33353:SF17">
    <property type="entry name" value="ENDO-BETA-1,4-GLUCANASE D"/>
    <property type="match status" value="1"/>
</dbReference>
<evidence type="ECO:0000256" key="3">
    <source>
        <dbReference type="ARBA" id="ARBA00022525"/>
    </source>
</evidence>
<keyword evidence="6 11" id="KW-1015">Disulfide bond</keyword>
<dbReference type="EMBL" id="ML120400">
    <property type="protein sequence ID" value="RPA97879.1"/>
    <property type="molecule type" value="Genomic_DNA"/>
</dbReference>
<name>A0A3N4JHY0_9PEZI</name>
<comment type="domain">
    <text evidence="11">Has a modular structure: an endo-beta-1,4-glucanase catalytic module at the N-terminus, a linker rich in serines and threonines, and a C-terminal carbohydrate-binding module (CBM).</text>
</comment>
<organism evidence="14 15">
    <name type="scientific">Choiromyces venosus 120613-1</name>
    <dbReference type="NCBI Taxonomy" id="1336337"/>
    <lineage>
        <taxon>Eukaryota</taxon>
        <taxon>Fungi</taxon>
        <taxon>Dikarya</taxon>
        <taxon>Ascomycota</taxon>
        <taxon>Pezizomycotina</taxon>
        <taxon>Pezizomycetes</taxon>
        <taxon>Pezizales</taxon>
        <taxon>Tuberaceae</taxon>
        <taxon>Choiromyces</taxon>
    </lineage>
</organism>
<feature type="signal peptide" evidence="12">
    <location>
        <begin position="1"/>
        <end position="17"/>
    </location>
</feature>
<dbReference type="Pfam" id="PF03443">
    <property type="entry name" value="AA9"/>
    <property type="match status" value="1"/>
</dbReference>
<comment type="function">
    <text evidence="11">Lytic polysaccharide monooxygenase (LMPO) that depolymerizes crystalline and amorphous polysaccharides via the oxidation of scissile alpha- or beta-(1-4)-glycosidic bonds, yielding C1 and/or C4 oxidation products. Catalysis by LPMOs requires the reduction of the active-site copper from Cu(II) to Cu(I) by a reducing agent and H(2)O(2) or O(2) as a cosubstrate.</text>
</comment>
<comment type="similarity">
    <text evidence="9">Belongs to the polysaccharide monooxygenase AA9 family.</text>
</comment>
<protein>
    <recommendedName>
        <fullName evidence="11">AA9 family lytic polysaccharide monooxygenase</fullName>
        <ecNumber evidence="11">1.14.99.56</ecNumber>
    </recommendedName>
    <alternativeName>
        <fullName evidence="11">Endo-beta-1,4-glucanase</fullName>
    </alternativeName>
    <alternativeName>
        <fullName evidence="11">Glycosyl hydrolase 61 family protein</fullName>
    </alternativeName>
</protein>
<evidence type="ECO:0000256" key="8">
    <source>
        <dbReference type="ARBA" id="ARBA00023326"/>
    </source>
</evidence>
<reference evidence="14 15" key="1">
    <citation type="journal article" date="2018" name="Nat. Ecol. Evol.">
        <title>Pezizomycetes genomes reveal the molecular basis of ectomycorrhizal truffle lifestyle.</title>
        <authorList>
            <person name="Murat C."/>
            <person name="Payen T."/>
            <person name="Noel B."/>
            <person name="Kuo A."/>
            <person name="Morin E."/>
            <person name="Chen J."/>
            <person name="Kohler A."/>
            <person name="Krizsan K."/>
            <person name="Balestrini R."/>
            <person name="Da Silva C."/>
            <person name="Montanini B."/>
            <person name="Hainaut M."/>
            <person name="Levati E."/>
            <person name="Barry K.W."/>
            <person name="Belfiori B."/>
            <person name="Cichocki N."/>
            <person name="Clum A."/>
            <person name="Dockter R.B."/>
            <person name="Fauchery L."/>
            <person name="Guy J."/>
            <person name="Iotti M."/>
            <person name="Le Tacon F."/>
            <person name="Lindquist E.A."/>
            <person name="Lipzen A."/>
            <person name="Malagnac F."/>
            <person name="Mello A."/>
            <person name="Molinier V."/>
            <person name="Miyauchi S."/>
            <person name="Poulain J."/>
            <person name="Riccioni C."/>
            <person name="Rubini A."/>
            <person name="Sitrit Y."/>
            <person name="Splivallo R."/>
            <person name="Traeger S."/>
            <person name="Wang M."/>
            <person name="Zifcakova L."/>
            <person name="Wipf D."/>
            <person name="Zambonelli A."/>
            <person name="Paolocci F."/>
            <person name="Nowrousian M."/>
            <person name="Ottonello S."/>
            <person name="Baldrian P."/>
            <person name="Spatafora J.W."/>
            <person name="Henrissat B."/>
            <person name="Nagy L.G."/>
            <person name="Aury J.M."/>
            <person name="Wincker P."/>
            <person name="Grigoriev I.V."/>
            <person name="Bonfante P."/>
            <person name="Martin F.M."/>
        </authorList>
    </citation>
    <scope>NUCLEOTIDE SEQUENCE [LARGE SCALE GENOMIC DNA]</scope>
    <source>
        <strain evidence="14 15">120613-1</strain>
    </source>
</reference>
<dbReference type="EC" id="1.14.99.56" evidence="11"/>
<evidence type="ECO:0000256" key="9">
    <source>
        <dbReference type="ARBA" id="ARBA00044502"/>
    </source>
</evidence>
<dbReference type="InterPro" id="IPR049892">
    <property type="entry name" value="AA9"/>
</dbReference>
<proteinExistence type="inferred from homology"/>
<evidence type="ECO:0000313" key="15">
    <source>
        <dbReference type="Proteomes" id="UP000276215"/>
    </source>
</evidence>
<feature type="chain" id="PRO_5018313976" description="AA9 family lytic polysaccharide monooxygenase" evidence="12">
    <location>
        <begin position="18"/>
        <end position="205"/>
    </location>
</feature>
<dbReference type="Proteomes" id="UP000276215">
    <property type="component" value="Unassembled WGS sequence"/>
</dbReference>
<dbReference type="AlphaFoldDB" id="A0A3N4JHY0"/>
<evidence type="ECO:0000256" key="7">
    <source>
        <dbReference type="ARBA" id="ARBA00023277"/>
    </source>
</evidence>
<keyword evidence="3 11" id="KW-0964">Secreted</keyword>
<keyword evidence="8 11" id="KW-0624">Polysaccharide degradation</keyword>
<keyword evidence="4 11" id="KW-0136">Cellulose degradation</keyword>
<dbReference type="GO" id="GO:0030248">
    <property type="term" value="F:cellulose binding"/>
    <property type="evidence" value="ECO:0007669"/>
    <property type="project" value="UniProtKB-UniRule"/>
</dbReference>
<dbReference type="InterPro" id="IPR005103">
    <property type="entry name" value="AA9_LPMO"/>
</dbReference>
<evidence type="ECO:0000259" key="13">
    <source>
        <dbReference type="Pfam" id="PF03443"/>
    </source>
</evidence>
<keyword evidence="7 11" id="KW-0119">Carbohydrate metabolism</keyword>
<evidence type="ECO:0000256" key="4">
    <source>
        <dbReference type="ARBA" id="ARBA00023001"/>
    </source>
</evidence>
<comment type="catalytic activity">
    <reaction evidence="10 11">
        <text>[(1-&gt;4)-beta-D-glucosyl]n+m + reduced acceptor + O2 = 4-dehydro-beta-D-glucosyl-[(1-&gt;4)-beta-D-glucosyl]n-1 + [(1-&gt;4)-beta-D-glucosyl]m + acceptor + H2O.</text>
        <dbReference type="EC" id="1.14.99.56"/>
    </reaction>
</comment>
<sequence>MISPIAALLVLVAFVEGHSTLQEVFVNDVSAGLYNCVRKPVNNYPVHLSDANFSCKASTPSTTVCPAKAGDTIHLQWHHEPDGGQAEDSEDPVASPYLGPYQVYLAKVTDAATSSSADASWFKIMEDGYRADNTWGLGTFHALKGKALFTLPCDLADGDYLVCGEFMSFHNGPAQNQLYMGCAELRVTGEYGEVPGCVSEFGSGD</sequence>
<comment type="cofactor">
    <cofactor evidence="1">
        <name>Cu(2+)</name>
        <dbReference type="ChEBI" id="CHEBI:29036"/>
    </cofactor>
</comment>
<gene>
    <name evidence="14" type="ORF">L873DRAFT_1808969</name>
</gene>
<dbReference type="STRING" id="1336337.A0A3N4JHY0"/>
<dbReference type="GO" id="GO:0030245">
    <property type="term" value="P:cellulose catabolic process"/>
    <property type="evidence" value="ECO:0007669"/>
    <property type="project" value="UniProtKB-UniRule"/>
</dbReference>
<dbReference type="PANTHER" id="PTHR33353">
    <property type="entry name" value="PUTATIVE (AFU_ORTHOLOGUE AFUA_1G12560)-RELATED"/>
    <property type="match status" value="1"/>
</dbReference>
<evidence type="ECO:0000256" key="1">
    <source>
        <dbReference type="ARBA" id="ARBA00001973"/>
    </source>
</evidence>
<feature type="domain" description="Auxiliary Activity family 9 catalytic" evidence="13">
    <location>
        <begin position="18"/>
        <end position="198"/>
    </location>
</feature>
<evidence type="ECO:0000256" key="5">
    <source>
        <dbReference type="ARBA" id="ARBA00023008"/>
    </source>
</evidence>
<evidence type="ECO:0000256" key="11">
    <source>
        <dbReference type="RuleBase" id="RU368122"/>
    </source>
</evidence>
<evidence type="ECO:0000256" key="12">
    <source>
        <dbReference type="SAM" id="SignalP"/>
    </source>
</evidence>
<evidence type="ECO:0000256" key="10">
    <source>
        <dbReference type="ARBA" id="ARBA00045077"/>
    </source>
</evidence>
<evidence type="ECO:0000313" key="14">
    <source>
        <dbReference type="EMBL" id="RPA97879.1"/>
    </source>
</evidence>
<dbReference type="Gene3D" id="2.70.50.70">
    <property type="match status" value="1"/>
</dbReference>
<keyword evidence="12" id="KW-0732">Signal</keyword>
<dbReference type="GO" id="GO:0008810">
    <property type="term" value="F:cellulase activity"/>
    <property type="evidence" value="ECO:0007669"/>
    <property type="project" value="UniProtKB-UniRule"/>
</dbReference>
<keyword evidence="15" id="KW-1185">Reference proteome</keyword>
<dbReference type="GO" id="GO:0005576">
    <property type="term" value="C:extracellular region"/>
    <property type="evidence" value="ECO:0007669"/>
    <property type="project" value="UniProtKB-SubCell"/>
</dbReference>
<comment type="subcellular location">
    <subcellularLocation>
        <location evidence="2 11">Secreted</location>
    </subcellularLocation>
</comment>
<dbReference type="OrthoDB" id="3238762at2759"/>